<name>A0A158HPH9_9BURK</name>
<evidence type="ECO:0000313" key="3">
    <source>
        <dbReference type="Proteomes" id="UP000054683"/>
    </source>
</evidence>
<dbReference type="OrthoDB" id="9094939at2"/>
<feature type="signal peptide" evidence="1">
    <location>
        <begin position="1"/>
        <end position="27"/>
    </location>
</feature>
<evidence type="ECO:0000313" key="2">
    <source>
        <dbReference type="EMBL" id="SAL46298.1"/>
    </source>
</evidence>
<dbReference type="Proteomes" id="UP000054683">
    <property type="component" value="Unassembled WGS sequence"/>
</dbReference>
<evidence type="ECO:0008006" key="4">
    <source>
        <dbReference type="Google" id="ProtNLM"/>
    </source>
</evidence>
<reference evidence="2 3" key="1">
    <citation type="submission" date="2016-01" db="EMBL/GenBank/DDBJ databases">
        <authorList>
            <person name="Oliw E.H."/>
        </authorList>
    </citation>
    <scope>NUCLEOTIDE SEQUENCE [LARGE SCALE GENOMIC DNA]</scope>
    <source>
        <strain evidence="2">LMG 27134</strain>
    </source>
</reference>
<proteinExistence type="predicted"/>
<dbReference type="RefSeq" id="WP_062088944.1">
    <property type="nucleotide sequence ID" value="NZ_FCOK02000033.1"/>
</dbReference>
<protein>
    <recommendedName>
        <fullName evidence="4">Lipoprotein</fullName>
    </recommendedName>
</protein>
<keyword evidence="1" id="KW-0732">Signal</keyword>
<gene>
    <name evidence="2" type="ORF">AWB69_04663</name>
</gene>
<accession>A0A158HPH9</accession>
<evidence type="ECO:0000256" key="1">
    <source>
        <dbReference type="SAM" id="SignalP"/>
    </source>
</evidence>
<sequence>MTTRLRRTALVSALTAALLCSATAAFSADFDGSRRLICATVDAHACDPGQTCLHGLPDDIGVPRFMRIDFADKTIAGPKRTTQIRYLDTSADQIMMQGTELGYAWTVVIDKTDGTLSMTLVNRDDTYAVFGYCTPT</sequence>
<feature type="chain" id="PRO_5008501826" description="Lipoprotein" evidence="1">
    <location>
        <begin position="28"/>
        <end position="136"/>
    </location>
</feature>
<organism evidence="2 3">
    <name type="scientific">Caballeronia udeis</name>
    <dbReference type="NCBI Taxonomy" id="1232866"/>
    <lineage>
        <taxon>Bacteria</taxon>
        <taxon>Pseudomonadati</taxon>
        <taxon>Pseudomonadota</taxon>
        <taxon>Betaproteobacteria</taxon>
        <taxon>Burkholderiales</taxon>
        <taxon>Burkholderiaceae</taxon>
        <taxon>Caballeronia</taxon>
    </lineage>
</organism>
<dbReference type="EMBL" id="FCOK02000033">
    <property type="protein sequence ID" value="SAL46298.1"/>
    <property type="molecule type" value="Genomic_DNA"/>
</dbReference>
<dbReference type="AlphaFoldDB" id="A0A158HPH9"/>